<sequence>MKLYQRFFHYIDHNSQYINDSTKNIDLPTNNDNNSVPLPYFYQYITIPFMLKYRKHPLVIRSKKLFQIHHLLLK</sequence>
<reference evidence="1 2" key="1">
    <citation type="submission" date="2017-09" db="EMBL/GenBank/DDBJ databases">
        <title>Large-scale bioinformatics analysis of Bacillus genomes uncovers conserved roles of natural products in bacterial physiology.</title>
        <authorList>
            <consortium name="Agbiome Team Llc"/>
            <person name="Bleich R.M."/>
            <person name="Grubbs K.J."/>
            <person name="Santa Maria K.C."/>
            <person name="Allen S.E."/>
            <person name="Farag S."/>
            <person name="Shank E.A."/>
            <person name="Bowers A."/>
        </authorList>
    </citation>
    <scope>NUCLEOTIDE SEQUENCE [LARGE SCALE GENOMIC DNA]</scope>
    <source>
        <strain evidence="1 2">AFS076905</strain>
    </source>
</reference>
<organism evidence="1 2">
    <name type="scientific">Bacillus cereus</name>
    <dbReference type="NCBI Taxonomy" id="1396"/>
    <lineage>
        <taxon>Bacteria</taxon>
        <taxon>Bacillati</taxon>
        <taxon>Bacillota</taxon>
        <taxon>Bacilli</taxon>
        <taxon>Bacillales</taxon>
        <taxon>Bacillaceae</taxon>
        <taxon>Bacillus</taxon>
        <taxon>Bacillus cereus group</taxon>
    </lineage>
</organism>
<dbReference type="EMBL" id="NUYN01000027">
    <property type="protein sequence ID" value="PFN23158.1"/>
    <property type="molecule type" value="Genomic_DNA"/>
</dbReference>
<dbReference type="Proteomes" id="UP000225182">
    <property type="component" value="Unassembled WGS sequence"/>
</dbReference>
<gene>
    <name evidence="1" type="ORF">COJ50_18085</name>
</gene>
<accession>A0A2B1KI38</accession>
<name>A0A2B1KI38_BACCE</name>
<dbReference type="AlphaFoldDB" id="A0A2B1KI38"/>
<comment type="caution">
    <text evidence="1">The sequence shown here is derived from an EMBL/GenBank/DDBJ whole genome shotgun (WGS) entry which is preliminary data.</text>
</comment>
<evidence type="ECO:0000313" key="1">
    <source>
        <dbReference type="EMBL" id="PFN23158.1"/>
    </source>
</evidence>
<evidence type="ECO:0000313" key="2">
    <source>
        <dbReference type="Proteomes" id="UP000225182"/>
    </source>
</evidence>
<protein>
    <submittedName>
        <fullName evidence="1">Uncharacterized protein</fullName>
    </submittedName>
</protein>
<proteinExistence type="predicted"/>